<comment type="caution">
    <text evidence="4">The sequence shown here is derived from an EMBL/GenBank/DDBJ whole genome shotgun (WGS) entry which is preliminary data.</text>
</comment>
<evidence type="ECO:0000259" key="3">
    <source>
        <dbReference type="SMART" id="SM00245"/>
    </source>
</evidence>
<feature type="signal peptide" evidence="2">
    <location>
        <begin position="1"/>
        <end position="21"/>
    </location>
</feature>
<dbReference type="AlphaFoldDB" id="A0A2P8HQ38"/>
<gene>
    <name evidence="4" type="ORF">CLV51_1021192</name>
</gene>
<dbReference type="GO" id="GO:0006508">
    <property type="term" value="P:proteolysis"/>
    <property type="evidence" value="ECO:0007669"/>
    <property type="project" value="InterPro"/>
</dbReference>
<dbReference type="Gene3D" id="3.90.226.10">
    <property type="entry name" value="2-enoyl-CoA Hydratase, Chain A, domain 1"/>
    <property type="match status" value="1"/>
</dbReference>
<evidence type="ECO:0000256" key="2">
    <source>
        <dbReference type="SAM" id="SignalP"/>
    </source>
</evidence>
<sequence>MKKYIVNTLLLCILAAGHVQAQDFSKTEMLAAINKIAVLLEKNYVSEAKGKAIADHLLQEQRQGAFDKVSSWKEMDTLTTGILKRFSHDGHLYVRNKPAVAKSLLTKDTTADAGDDMFFYGPQAAINNYGFRETRILEDNIGYIRLSEINISRKSLALLNATMLFVANTRALIIDLRDNVGGGSDVDAVFESFFLPPGKTILISRNRTGIEEKVKTVNWLTQPAYTKPVYVLINKKTVSAGEEIPFVLQKNNRAKIIGQTSAGAANMNTFLYVNDALFLSVSIAATTYPGTTDSWEGKGVEPDYTTAPGEELERAKKLCEEEKR</sequence>
<keyword evidence="5" id="KW-1185">Reference proteome</keyword>
<organism evidence="4 5">
    <name type="scientific">Chitinophaga niastensis</name>
    <dbReference type="NCBI Taxonomy" id="536980"/>
    <lineage>
        <taxon>Bacteria</taxon>
        <taxon>Pseudomonadati</taxon>
        <taxon>Bacteroidota</taxon>
        <taxon>Chitinophagia</taxon>
        <taxon>Chitinophagales</taxon>
        <taxon>Chitinophagaceae</taxon>
        <taxon>Chitinophaga</taxon>
    </lineage>
</organism>
<feature type="compositionally biased region" description="Basic and acidic residues" evidence="1">
    <location>
        <begin position="311"/>
        <end position="324"/>
    </location>
</feature>
<dbReference type="Pfam" id="PF11918">
    <property type="entry name" value="Peptidase_S41_N"/>
    <property type="match status" value="1"/>
</dbReference>
<evidence type="ECO:0000313" key="5">
    <source>
        <dbReference type="Proteomes" id="UP000240971"/>
    </source>
</evidence>
<dbReference type="PANTHER" id="PTHR11261">
    <property type="entry name" value="INTERPHOTORECEPTOR RETINOID-BINDING PROTEIN"/>
    <property type="match status" value="1"/>
</dbReference>
<dbReference type="Pfam" id="PF03572">
    <property type="entry name" value="Peptidase_S41"/>
    <property type="match status" value="1"/>
</dbReference>
<dbReference type="GO" id="GO:0008236">
    <property type="term" value="F:serine-type peptidase activity"/>
    <property type="evidence" value="ECO:0007669"/>
    <property type="project" value="InterPro"/>
</dbReference>
<dbReference type="RefSeq" id="WP_158267021.1">
    <property type="nucleotide sequence ID" value="NZ_PYAW01000002.1"/>
</dbReference>
<reference evidence="4 5" key="1">
    <citation type="submission" date="2018-03" db="EMBL/GenBank/DDBJ databases">
        <title>Genomic Encyclopedia of Archaeal and Bacterial Type Strains, Phase II (KMG-II): from individual species to whole genera.</title>
        <authorList>
            <person name="Goeker M."/>
        </authorList>
    </citation>
    <scope>NUCLEOTIDE SEQUENCE [LARGE SCALE GENOMIC DNA]</scope>
    <source>
        <strain evidence="4 5">DSM 24859</strain>
    </source>
</reference>
<dbReference type="CDD" id="cd07563">
    <property type="entry name" value="Peptidase_S41_IRBP"/>
    <property type="match status" value="1"/>
</dbReference>
<feature type="domain" description="Tail specific protease" evidence="3">
    <location>
        <begin position="106"/>
        <end position="307"/>
    </location>
</feature>
<dbReference type="EMBL" id="PYAW01000002">
    <property type="protein sequence ID" value="PSL48325.1"/>
    <property type="molecule type" value="Genomic_DNA"/>
</dbReference>
<dbReference type="InterPro" id="IPR029045">
    <property type="entry name" value="ClpP/crotonase-like_dom_sf"/>
</dbReference>
<evidence type="ECO:0000313" key="4">
    <source>
        <dbReference type="EMBL" id="PSL48325.1"/>
    </source>
</evidence>
<dbReference type="OrthoDB" id="6397760at2"/>
<dbReference type="SMART" id="SM00245">
    <property type="entry name" value="TSPc"/>
    <property type="match status" value="1"/>
</dbReference>
<keyword evidence="2" id="KW-0732">Signal</keyword>
<protein>
    <submittedName>
        <fullName evidence="4">Peptidase S41-like protein</fullName>
    </submittedName>
</protein>
<dbReference type="SUPFAM" id="SSF52096">
    <property type="entry name" value="ClpP/crotonase"/>
    <property type="match status" value="1"/>
</dbReference>
<feature type="chain" id="PRO_5015142354" evidence="2">
    <location>
        <begin position="22"/>
        <end position="324"/>
    </location>
</feature>
<dbReference type="Gene3D" id="3.30.750.44">
    <property type="match status" value="1"/>
</dbReference>
<dbReference type="InterPro" id="IPR005151">
    <property type="entry name" value="Tail-specific_protease"/>
</dbReference>
<feature type="region of interest" description="Disordered" evidence="1">
    <location>
        <begin position="292"/>
        <end position="324"/>
    </location>
</feature>
<name>A0A2P8HQ38_CHINA</name>
<accession>A0A2P8HQ38</accession>
<evidence type="ECO:0000256" key="1">
    <source>
        <dbReference type="SAM" id="MobiDB-lite"/>
    </source>
</evidence>
<dbReference type="PANTHER" id="PTHR11261:SF3">
    <property type="entry name" value="RETINOL-BINDING PROTEIN 3"/>
    <property type="match status" value="1"/>
</dbReference>
<dbReference type="Proteomes" id="UP000240971">
    <property type="component" value="Unassembled WGS sequence"/>
</dbReference>
<proteinExistence type="predicted"/>